<dbReference type="Pfam" id="PF08241">
    <property type="entry name" value="Methyltransf_11"/>
    <property type="match status" value="1"/>
</dbReference>
<protein>
    <recommendedName>
        <fullName evidence="3 8">Malonyl-[acyl-carrier protein] O-methyltransferase</fullName>
        <shortName evidence="8">Malonyl-ACP O-methyltransferase</shortName>
        <ecNumber evidence="3 8">2.1.1.197</ecNumber>
    </recommendedName>
    <alternativeName>
        <fullName evidence="8">Biotin synthesis protein BioC</fullName>
    </alternativeName>
</protein>
<dbReference type="GO" id="GO:0010340">
    <property type="term" value="F:carboxyl-O-methyltransferase activity"/>
    <property type="evidence" value="ECO:0007669"/>
    <property type="project" value="UniProtKB-UniRule"/>
</dbReference>
<dbReference type="STRING" id="1219065.VPR01S_03_00290"/>
<evidence type="ECO:0000256" key="4">
    <source>
        <dbReference type="ARBA" id="ARBA00022603"/>
    </source>
</evidence>
<dbReference type="NCBIfam" id="TIGR02072">
    <property type="entry name" value="BioC"/>
    <property type="match status" value="1"/>
</dbReference>
<organism evidence="10 11">
    <name type="scientific">Vibrio proteolyticus NBRC 13287</name>
    <dbReference type="NCBI Taxonomy" id="1219065"/>
    <lineage>
        <taxon>Bacteria</taxon>
        <taxon>Pseudomonadati</taxon>
        <taxon>Pseudomonadota</taxon>
        <taxon>Gammaproteobacteria</taxon>
        <taxon>Vibrionales</taxon>
        <taxon>Vibrionaceae</taxon>
        <taxon>Vibrio</taxon>
    </lineage>
</organism>
<comment type="similarity">
    <text evidence="8">Belongs to the methyltransferase superfamily.</text>
</comment>
<evidence type="ECO:0000256" key="6">
    <source>
        <dbReference type="ARBA" id="ARBA00022691"/>
    </source>
</evidence>
<comment type="pathway">
    <text evidence="2 8">Cofactor biosynthesis; biotin biosynthesis.</text>
</comment>
<evidence type="ECO:0000313" key="10">
    <source>
        <dbReference type="EMBL" id="GAD66121.1"/>
    </source>
</evidence>
<dbReference type="AlphaFoldDB" id="U2ZEI8"/>
<comment type="function">
    <text evidence="8">Converts the free carboxyl group of a malonyl-thioester to its methyl ester by transfer of a methyl group from S-adenosyl-L-methionine (SAM). It allows to synthesize pimeloyl-ACP via the fatty acid synthetic pathway.</text>
</comment>
<comment type="catalytic activity">
    <reaction evidence="1 8">
        <text>malonyl-[ACP] + S-adenosyl-L-methionine = malonyl-[ACP] methyl ester + S-adenosyl-L-homocysteine</text>
        <dbReference type="Rhea" id="RHEA:17105"/>
        <dbReference type="Rhea" id="RHEA-COMP:9623"/>
        <dbReference type="Rhea" id="RHEA-COMP:9954"/>
        <dbReference type="ChEBI" id="CHEBI:57856"/>
        <dbReference type="ChEBI" id="CHEBI:59789"/>
        <dbReference type="ChEBI" id="CHEBI:78449"/>
        <dbReference type="ChEBI" id="CHEBI:78845"/>
        <dbReference type="EC" id="2.1.1.197"/>
    </reaction>
</comment>
<gene>
    <name evidence="8 10" type="primary">bioC</name>
    <name evidence="10" type="ORF">VPR01S_03_00290</name>
</gene>
<dbReference type="PANTHER" id="PTHR13090:SF1">
    <property type="entry name" value="ARGININE-HYDROXYLASE NDUFAF5, MITOCHONDRIAL"/>
    <property type="match status" value="1"/>
</dbReference>
<dbReference type="eggNOG" id="COG2226">
    <property type="taxonomic scope" value="Bacteria"/>
</dbReference>
<keyword evidence="6 8" id="KW-0949">S-adenosyl-L-methionine</keyword>
<keyword evidence="11" id="KW-1185">Reference proteome</keyword>
<dbReference type="UniPathway" id="UPA00078"/>
<reference evidence="10 11" key="1">
    <citation type="submission" date="2013-09" db="EMBL/GenBank/DDBJ databases">
        <title>Whole genome shotgun sequence of Vibrio proteolyticus NBRC 13287.</title>
        <authorList>
            <person name="Isaki S."/>
            <person name="Hosoyama A."/>
            <person name="Numata M."/>
            <person name="Hashimoto M."/>
            <person name="Hosoyama Y."/>
            <person name="Tsuchikane K."/>
            <person name="Noguchi M."/>
            <person name="Hirakata S."/>
            <person name="Ichikawa N."/>
            <person name="Ohji S."/>
            <person name="Yamazoe A."/>
            <person name="Fujita N."/>
        </authorList>
    </citation>
    <scope>NUCLEOTIDE SEQUENCE [LARGE SCALE GENOMIC DNA]</scope>
    <source>
        <strain evidence="10 11">NBRC 13287</strain>
    </source>
</reference>
<comment type="caution">
    <text evidence="10">The sequence shown here is derived from an EMBL/GenBank/DDBJ whole genome shotgun (WGS) entry which is preliminary data.</text>
</comment>
<dbReference type="InterPro" id="IPR013216">
    <property type="entry name" value="Methyltransf_11"/>
</dbReference>
<accession>U2ZEI8</accession>
<dbReference type="RefSeq" id="WP_021704111.1">
    <property type="nucleotide sequence ID" value="NZ_BATJ01000003.1"/>
</dbReference>
<evidence type="ECO:0000259" key="9">
    <source>
        <dbReference type="Pfam" id="PF08241"/>
    </source>
</evidence>
<evidence type="ECO:0000256" key="8">
    <source>
        <dbReference type="HAMAP-Rule" id="MF_00835"/>
    </source>
</evidence>
<evidence type="ECO:0000256" key="1">
    <source>
        <dbReference type="ARBA" id="ARBA00000852"/>
    </source>
</evidence>
<dbReference type="EMBL" id="BATJ01000003">
    <property type="protein sequence ID" value="GAD66121.1"/>
    <property type="molecule type" value="Genomic_DNA"/>
</dbReference>
<dbReference type="InterPro" id="IPR011814">
    <property type="entry name" value="BioC"/>
</dbReference>
<proteinExistence type="inferred from homology"/>
<dbReference type="EC" id="2.1.1.197" evidence="3 8"/>
<dbReference type="Gene3D" id="3.40.50.150">
    <property type="entry name" value="Vaccinia Virus protein VP39"/>
    <property type="match status" value="1"/>
</dbReference>
<dbReference type="HAMAP" id="MF_00835">
    <property type="entry name" value="BioC"/>
    <property type="match status" value="1"/>
</dbReference>
<dbReference type="InterPro" id="IPR050602">
    <property type="entry name" value="Malonyl-ACP_OMT"/>
</dbReference>
<sequence>MLALSSSASTQHDKQAIADAFGKAAQTYDQHAAFQRDVGQRLLDQMPADLQGKVVLDLGCGTGYFSHELFKRGARVICADLSPDMLRVSRQRCGRERMRYVQVDAERMPFGASSVDYVFSSLALQWCDDLAVPLAEIRRVLKPQGQAYFSTLLDGSLHELKTAWSKIDAYQHVNEFISVNQLNIALAQAGCHRHHLDLPTVTVWYQRAFDLMRDLKGIGANHVNGRSHGLTNRKALLQVEHAYRAFENHNGLLPASYQVCLGVISHD</sequence>
<feature type="domain" description="Methyltransferase type 11" evidence="9">
    <location>
        <begin position="56"/>
        <end position="149"/>
    </location>
</feature>
<evidence type="ECO:0000256" key="7">
    <source>
        <dbReference type="ARBA" id="ARBA00022756"/>
    </source>
</evidence>
<dbReference type="GO" id="GO:0008757">
    <property type="term" value="F:S-adenosylmethionine-dependent methyltransferase activity"/>
    <property type="evidence" value="ECO:0007669"/>
    <property type="project" value="InterPro"/>
</dbReference>
<evidence type="ECO:0000313" key="11">
    <source>
        <dbReference type="Proteomes" id="UP000016570"/>
    </source>
</evidence>
<dbReference type="GO" id="GO:0102130">
    <property type="term" value="F:malonyl-CoA methyltransferase activity"/>
    <property type="evidence" value="ECO:0007669"/>
    <property type="project" value="UniProtKB-EC"/>
</dbReference>
<name>U2ZEI8_VIBPR</name>
<dbReference type="GO" id="GO:0032259">
    <property type="term" value="P:methylation"/>
    <property type="evidence" value="ECO:0007669"/>
    <property type="project" value="UniProtKB-KW"/>
</dbReference>
<dbReference type="SUPFAM" id="SSF53335">
    <property type="entry name" value="S-adenosyl-L-methionine-dependent methyltransferases"/>
    <property type="match status" value="1"/>
</dbReference>
<evidence type="ECO:0000256" key="3">
    <source>
        <dbReference type="ARBA" id="ARBA00012327"/>
    </source>
</evidence>
<evidence type="ECO:0000256" key="2">
    <source>
        <dbReference type="ARBA" id="ARBA00004746"/>
    </source>
</evidence>
<evidence type="ECO:0000256" key="5">
    <source>
        <dbReference type="ARBA" id="ARBA00022679"/>
    </source>
</evidence>
<keyword evidence="4 8" id="KW-0489">Methyltransferase</keyword>
<keyword evidence="7 8" id="KW-0093">Biotin biosynthesis</keyword>
<dbReference type="PANTHER" id="PTHR13090">
    <property type="entry name" value="ARGININE-HYDROXYLASE NDUFAF5, MITOCHONDRIAL"/>
    <property type="match status" value="1"/>
</dbReference>
<dbReference type="GO" id="GO:0009102">
    <property type="term" value="P:biotin biosynthetic process"/>
    <property type="evidence" value="ECO:0007669"/>
    <property type="project" value="UniProtKB-UniRule"/>
</dbReference>
<keyword evidence="5 8" id="KW-0808">Transferase</keyword>
<dbReference type="InterPro" id="IPR029063">
    <property type="entry name" value="SAM-dependent_MTases_sf"/>
</dbReference>
<dbReference type="Proteomes" id="UP000016570">
    <property type="component" value="Unassembled WGS sequence"/>
</dbReference>
<dbReference type="CDD" id="cd02440">
    <property type="entry name" value="AdoMet_MTases"/>
    <property type="match status" value="1"/>
</dbReference>